<dbReference type="GO" id="GO:0006307">
    <property type="term" value="P:DNA alkylation repair"/>
    <property type="evidence" value="ECO:0007669"/>
    <property type="project" value="TreeGrafter"/>
</dbReference>
<sequence length="196" mass="22298">MWQKAQRFLAKDKYIGPLVKKHGPCKIKPSKKKDYFLDLVDAIVSQQLSGKAAATIFGRVKEGLGGEVAPRKILSTSDPKFRGWGLSRQKTSYLKDLAEKAKKEEIKIKKLDKLPDEEVIKELVAVKGIGQWTAEMFLMFSLARPDIFPLNDLGIQKGIAKLLKKSISSQKMAKFAERWKPYRTVASWYVWKILDS</sequence>
<dbReference type="Proteomes" id="UP000178313">
    <property type="component" value="Unassembled WGS sequence"/>
</dbReference>
<dbReference type="GO" id="GO:0008725">
    <property type="term" value="F:DNA-3-methyladenine glycosylase activity"/>
    <property type="evidence" value="ECO:0007669"/>
    <property type="project" value="TreeGrafter"/>
</dbReference>
<dbReference type="PANTHER" id="PTHR43003">
    <property type="entry name" value="DNA-3-METHYLADENINE GLYCOSYLASE"/>
    <property type="match status" value="1"/>
</dbReference>
<dbReference type="SMART" id="SM00478">
    <property type="entry name" value="ENDO3c"/>
    <property type="match status" value="1"/>
</dbReference>
<evidence type="ECO:0000256" key="5">
    <source>
        <dbReference type="ARBA" id="ARBA00023204"/>
    </source>
</evidence>
<dbReference type="GO" id="GO:0043916">
    <property type="term" value="F:DNA-7-methylguanine glycosylase activity"/>
    <property type="evidence" value="ECO:0007669"/>
    <property type="project" value="TreeGrafter"/>
</dbReference>
<dbReference type="SUPFAM" id="SSF48150">
    <property type="entry name" value="DNA-glycosylase"/>
    <property type="match status" value="1"/>
</dbReference>
<dbReference type="GO" id="GO:0032993">
    <property type="term" value="C:protein-DNA complex"/>
    <property type="evidence" value="ECO:0007669"/>
    <property type="project" value="TreeGrafter"/>
</dbReference>
<evidence type="ECO:0000256" key="3">
    <source>
        <dbReference type="ARBA" id="ARBA00012000"/>
    </source>
</evidence>
<evidence type="ECO:0000259" key="6">
    <source>
        <dbReference type="SMART" id="SM00478"/>
    </source>
</evidence>
<dbReference type="EMBL" id="MGGZ01000037">
    <property type="protein sequence ID" value="OGM56227.1"/>
    <property type="molecule type" value="Genomic_DNA"/>
</dbReference>
<evidence type="ECO:0000313" key="7">
    <source>
        <dbReference type="EMBL" id="OGM56227.1"/>
    </source>
</evidence>
<dbReference type="STRING" id="1802513.A3E46_00815"/>
<dbReference type="PANTHER" id="PTHR43003:SF5">
    <property type="entry name" value="DNA-3-METHYLADENINE GLYCOSYLASE"/>
    <property type="match status" value="1"/>
</dbReference>
<comment type="similarity">
    <text evidence="2">Belongs to the alkylbase DNA glycosidase AlkA family.</text>
</comment>
<dbReference type="InterPro" id="IPR011257">
    <property type="entry name" value="DNA_glycosylase"/>
</dbReference>
<dbReference type="GO" id="GO:0005737">
    <property type="term" value="C:cytoplasm"/>
    <property type="evidence" value="ECO:0007669"/>
    <property type="project" value="TreeGrafter"/>
</dbReference>
<reference evidence="7 8" key="1">
    <citation type="journal article" date="2016" name="Nat. Commun.">
        <title>Thousands of microbial genomes shed light on interconnected biogeochemical processes in an aquifer system.</title>
        <authorList>
            <person name="Anantharaman K."/>
            <person name="Brown C.T."/>
            <person name="Hug L.A."/>
            <person name="Sharon I."/>
            <person name="Castelle C.J."/>
            <person name="Probst A.J."/>
            <person name="Thomas B.C."/>
            <person name="Singh A."/>
            <person name="Wilkins M.J."/>
            <person name="Karaoz U."/>
            <person name="Brodie E.L."/>
            <person name="Williams K.H."/>
            <person name="Hubbard S.S."/>
            <person name="Banfield J.F."/>
        </authorList>
    </citation>
    <scope>NUCLEOTIDE SEQUENCE [LARGE SCALE GENOMIC DNA]</scope>
</reference>
<dbReference type="FunFam" id="1.10.340.30:FF:000004">
    <property type="entry name" value="DNA-3-methyladenine glycosylase II"/>
    <property type="match status" value="1"/>
</dbReference>
<name>A0A1F8AWV9_9BACT</name>
<feature type="domain" description="HhH-GPD" evidence="6">
    <location>
        <begin position="44"/>
        <end position="195"/>
    </location>
</feature>
<evidence type="ECO:0000313" key="8">
    <source>
        <dbReference type="Proteomes" id="UP000178313"/>
    </source>
</evidence>
<protein>
    <recommendedName>
        <fullName evidence="3">DNA-3-methyladenine glycosylase II</fullName>
        <ecNumber evidence="3">3.2.2.21</ecNumber>
    </recommendedName>
</protein>
<dbReference type="Gene3D" id="1.10.1670.40">
    <property type="match status" value="1"/>
</dbReference>
<dbReference type="GO" id="GO:0032131">
    <property type="term" value="F:alkylated DNA binding"/>
    <property type="evidence" value="ECO:0007669"/>
    <property type="project" value="TreeGrafter"/>
</dbReference>
<comment type="caution">
    <text evidence="7">The sequence shown here is derived from an EMBL/GenBank/DDBJ whole genome shotgun (WGS) entry which is preliminary data.</text>
</comment>
<gene>
    <name evidence="7" type="ORF">A3E46_00815</name>
</gene>
<comment type="catalytic activity">
    <reaction evidence="1">
        <text>Hydrolysis of alkylated DNA, releasing 3-methyladenine, 3-methylguanine, 7-methylguanine and 7-methyladenine.</text>
        <dbReference type="EC" id="3.2.2.21"/>
    </reaction>
</comment>
<keyword evidence="5" id="KW-0234">DNA repair</keyword>
<organism evidence="7 8">
    <name type="scientific">Candidatus Woesebacteria bacterium RIFCSPHIGHO2_12_FULL_46_16</name>
    <dbReference type="NCBI Taxonomy" id="1802513"/>
    <lineage>
        <taxon>Bacteria</taxon>
        <taxon>Candidatus Woeseibacteriota</taxon>
    </lineage>
</organism>
<keyword evidence="4" id="KW-0227">DNA damage</keyword>
<dbReference type="Gene3D" id="1.10.340.30">
    <property type="entry name" value="Hypothetical protein, domain 2"/>
    <property type="match status" value="1"/>
</dbReference>
<dbReference type="AlphaFoldDB" id="A0A1F8AWV9"/>
<dbReference type="InterPro" id="IPR051912">
    <property type="entry name" value="Alkylbase_DNA_Glycosylase/TA"/>
</dbReference>
<dbReference type="Pfam" id="PF00730">
    <property type="entry name" value="HhH-GPD"/>
    <property type="match status" value="1"/>
</dbReference>
<proteinExistence type="inferred from homology"/>
<dbReference type="CDD" id="cd00056">
    <property type="entry name" value="ENDO3c"/>
    <property type="match status" value="1"/>
</dbReference>
<dbReference type="InterPro" id="IPR003265">
    <property type="entry name" value="HhH-GPD_domain"/>
</dbReference>
<evidence type="ECO:0000256" key="2">
    <source>
        <dbReference type="ARBA" id="ARBA00010817"/>
    </source>
</evidence>
<evidence type="ECO:0000256" key="4">
    <source>
        <dbReference type="ARBA" id="ARBA00022763"/>
    </source>
</evidence>
<evidence type="ECO:0000256" key="1">
    <source>
        <dbReference type="ARBA" id="ARBA00000086"/>
    </source>
</evidence>
<dbReference type="GO" id="GO:0006285">
    <property type="term" value="P:base-excision repair, AP site formation"/>
    <property type="evidence" value="ECO:0007669"/>
    <property type="project" value="TreeGrafter"/>
</dbReference>
<dbReference type="EC" id="3.2.2.21" evidence="3"/>
<accession>A0A1F8AWV9</accession>